<keyword evidence="2" id="KW-0479">Metal-binding</keyword>
<dbReference type="Gene3D" id="3.40.50.720">
    <property type="entry name" value="NAD(P)-binding Rossmann-like Domain"/>
    <property type="match status" value="1"/>
</dbReference>
<organism evidence="7 8">
    <name type="scientific">[Myrmecia] bisecta</name>
    <dbReference type="NCBI Taxonomy" id="41462"/>
    <lineage>
        <taxon>Eukaryota</taxon>
        <taxon>Viridiplantae</taxon>
        <taxon>Chlorophyta</taxon>
        <taxon>core chlorophytes</taxon>
        <taxon>Trebouxiophyceae</taxon>
        <taxon>Trebouxiales</taxon>
        <taxon>Trebouxiaceae</taxon>
        <taxon>Myrmecia</taxon>
    </lineage>
</organism>
<dbReference type="SUPFAM" id="SSF50129">
    <property type="entry name" value="GroES-like"/>
    <property type="match status" value="1"/>
</dbReference>
<evidence type="ECO:0000256" key="4">
    <source>
        <dbReference type="ARBA" id="ARBA00023002"/>
    </source>
</evidence>
<feature type="region of interest" description="Disordered" evidence="5">
    <location>
        <begin position="27"/>
        <end position="57"/>
    </location>
</feature>
<keyword evidence="4" id="KW-0560">Oxidoreductase</keyword>
<dbReference type="PROSITE" id="PS00059">
    <property type="entry name" value="ADH_ZINC"/>
    <property type="match status" value="1"/>
</dbReference>
<name>A0AAW1Q3Z9_9CHLO</name>
<comment type="caution">
    <text evidence="7">The sequence shown here is derived from an EMBL/GenBank/DDBJ whole genome shotgun (WGS) entry which is preliminary data.</text>
</comment>
<sequence length="431" mass="46628">MAQAKVADVWSESAKEKMQGVHPSVVHQETDGTTHHATEWHGTKDIRINPNRPKPAVTDPQDVILKVTTTNICGSDLHLYLGYMPGMKSGDVLGHEFMGIVEEVGPDVKSVKKGDRVVACFDIGCGHCFYCNRELFSCCDRSNPSLGQEFLYGHRTAGLHGFGHLTGGWDGGQAEYARVPFADTNTIKVPQHLDDDQVVFLSDILCTAWHANELGGVGKDDVVAIWGAGPVGILAAHCAQVRGAKRVILIDNQAYRLKHAQAKLPGLEIINFAEKDTLKALNELVPNGPDVGIEAVGFHYTKTMSSKVQMAVGLATDPSDMLNEIITAVRKGGRIGVVGVYAGKCNGFNIGAFMEKGMSMAAGQTPCQKYWHKLLEMIEAGKLDPTIVITHRLPLDKVAEGYKIFNEKTDGCIKVVLKPGLSHPVVTAPEA</sequence>
<dbReference type="GO" id="GO:0016491">
    <property type="term" value="F:oxidoreductase activity"/>
    <property type="evidence" value="ECO:0007669"/>
    <property type="project" value="UniProtKB-KW"/>
</dbReference>
<dbReference type="InterPro" id="IPR013154">
    <property type="entry name" value="ADH-like_N"/>
</dbReference>
<dbReference type="GO" id="GO:0008270">
    <property type="term" value="F:zinc ion binding"/>
    <property type="evidence" value="ECO:0007669"/>
    <property type="project" value="InterPro"/>
</dbReference>
<dbReference type="SMART" id="SM00829">
    <property type="entry name" value="PKS_ER"/>
    <property type="match status" value="1"/>
</dbReference>
<evidence type="ECO:0000256" key="3">
    <source>
        <dbReference type="ARBA" id="ARBA00022833"/>
    </source>
</evidence>
<dbReference type="Proteomes" id="UP001489004">
    <property type="component" value="Unassembled WGS sequence"/>
</dbReference>
<feature type="compositionally biased region" description="Basic and acidic residues" evidence="5">
    <location>
        <begin position="28"/>
        <end position="47"/>
    </location>
</feature>
<dbReference type="CDD" id="cd08283">
    <property type="entry name" value="FDH_like_1"/>
    <property type="match status" value="1"/>
</dbReference>
<evidence type="ECO:0000313" key="8">
    <source>
        <dbReference type="Proteomes" id="UP001489004"/>
    </source>
</evidence>
<evidence type="ECO:0000256" key="1">
    <source>
        <dbReference type="ARBA" id="ARBA00001947"/>
    </source>
</evidence>
<keyword evidence="3" id="KW-0862">Zinc</keyword>
<dbReference type="SUPFAM" id="SSF51735">
    <property type="entry name" value="NAD(P)-binding Rossmann-fold domains"/>
    <property type="match status" value="1"/>
</dbReference>
<dbReference type="InterPro" id="IPR036291">
    <property type="entry name" value="NAD(P)-bd_dom_sf"/>
</dbReference>
<dbReference type="EMBL" id="JALJOR010000005">
    <property type="protein sequence ID" value="KAK9817038.1"/>
    <property type="molecule type" value="Genomic_DNA"/>
</dbReference>
<protein>
    <recommendedName>
        <fullName evidence="6">Enoyl reductase (ER) domain-containing protein</fullName>
    </recommendedName>
</protein>
<keyword evidence="8" id="KW-1185">Reference proteome</keyword>
<dbReference type="InterPro" id="IPR011032">
    <property type="entry name" value="GroES-like_sf"/>
</dbReference>
<reference evidence="7 8" key="1">
    <citation type="journal article" date="2024" name="Nat. Commun.">
        <title>Phylogenomics reveals the evolutionary origins of lichenization in chlorophyte algae.</title>
        <authorList>
            <person name="Puginier C."/>
            <person name="Libourel C."/>
            <person name="Otte J."/>
            <person name="Skaloud P."/>
            <person name="Haon M."/>
            <person name="Grisel S."/>
            <person name="Petersen M."/>
            <person name="Berrin J.G."/>
            <person name="Delaux P.M."/>
            <person name="Dal Grande F."/>
            <person name="Keller J."/>
        </authorList>
    </citation>
    <scope>NUCLEOTIDE SEQUENCE [LARGE SCALE GENOMIC DNA]</scope>
    <source>
        <strain evidence="7 8">SAG 2043</strain>
    </source>
</reference>
<dbReference type="PANTHER" id="PTHR42813">
    <property type="entry name" value="ZINC-TYPE ALCOHOL DEHYDROGENASE-LIKE"/>
    <property type="match status" value="1"/>
</dbReference>
<dbReference type="Pfam" id="PF08240">
    <property type="entry name" value="ADH_N"/>
    <property type="match status" value="1"/>
</dbReference>
<dbReference type="InterPro" id="IPR020843">
    <property type="entry name" value="ER"/>
</dbReference>
<evidence type="ECO:0000259" key="6">
    <source>
        <dbReference type="SMART" id="SM00829"/>
    </source>
</evidence>
<dbReference type="PANTHER" id="PTHR42813:SF1">
    <property type="entry name" value="DEHYDROGENASE, PUTATIVE (AFU_ORTHOLOGUE AFUA_5G03930)-RELATED"/>
    <property type="match status" value="1"/>
</dbReference>
<evidence type="ECO:0000256" key="2">
    <source>
        <dbReference type="ARBA" id="ARBA00022723"/>
    </source>
</evidence>
<evidence type="ECO:0000313" key="7">
    <source>
        <dbReference type="EMBL" id="KAK9817038.1"/>
    </source>
</evidence>
<dbReference type="Gene3D" id="3.90.180.10">
    <property type="entry name" value="Medium-chain alcohol dehydrogenases, catalytic domain"/>
    <property type="match status" value="1"/>
</dbReference>
<dbReference type="InterPro" id="IPR002328">
    <property type="entry name" value="ADH_Zn_CS"/>
</dbReference>
<proteinExistence type="predicted"/>
<gene>
    <name evidence="7" type="ORF">WJX72_008732</name>
</gene>
<comment type="cofactor">
    <cofactor evidence="1">
        <name>Zn(2+)</name>
        <dbReference type="ChEBI" id="CHEBI:29105"/>
    </cofactor>
</comment>
<dbReference type="AlphaFoldDB" id="A0AAW1Q3Z9"/>
<accession>A0AAW1Q3Z9</accession>
<evidence type="ECO:0000256" key="5">
    <source>
        <dbReference type="SAM" id="MobiDB-lite"/>
    </source>
</evidence>
<feature type="domain" description="Enoyl reductase (ER)" evidence="6">
    <location>
        <begin position="42"/>
        <end position="417"/>
    </location>
</feature>